<comment type="caution">
    <text evidence="1">The sequence shown here is derived from an EMBL/GenBank/DDBJ whole genome shotgun (WGS) entry which is preliminary data.</text>
</comment>
<evidence type="ECO:0000313" key="2">
    <source>
        <dbReference type="Proteomes" id="UP000003233"/>
    </source>
</evidence>
<sequence length="66" mass="7374">MYLSNIEIVLNAVEKNPATQVIHLDETDYVIYQKKLDASSRAKLKGSLESLVDVHGPITVIEAYND</sequence>
<protein>
    <submittedName>
        <fullName evidence="1">Uncharacterized protein</fullName>
    </submittedName>
</protein>
<keyword evidence="2" id="KW-1185">Reference proteome</keyword>
<proteinExistence type="predicted"/>
<gene>
    <name evidence="1" type="ORF">HMPREF0402_00319</name>
</gene>
<dbReference type="RefSeq" id="WP_008695634.1">
    <property type="nucleotide sequence ID" value="NZ_KE161007.1"/>
</dbReference>
<evidence type="ECO:0000313" key="1">
    <source>
        <dbReference type="EMBL" id="EHO84500.1"/>
    </source>
</evidence>
<organism evidence="1 2">
    <name type="scientific">Fusobacterium ulcerans 12-1B</name>
    <dbReference type="NCBI Taxonomy" id="457404"/>
    <lineage>
        <taxon>Bacteria</taxon>
        <taxon>Fusobacteriati</taxon>
        <taxon>Fusobacteriota</taxon>
        <taxon>Fusobacteriia</taxon>
        <taxon>Fusobacteriales</taxon>
        <taxon>Fusobacteriaceae</taxon>
        <taxon>Fusobacterium</taxon>
    </lineage>
</organism>
<dbReference type="Proteomes" id="UP000003233">
    <property type="component" value="Unassembled WGS sequence"/>
</dbReference>
<dbReference type="EMBL" id="AGWJ02000004">
    <property type="protein sequence ID" value="EHO84500.1"/>
    <property type="molecule type" value="Genomic_DNA"/>
</dbReference>
<accession>H1PPH6</accession>
<reference evidence="1 2" key="1">
    <citation type="submission" date="2012-07" db="EMBL/GenBank/DDBJ databases">
        <title>The Genome Sequence of Fusobacterium ulcerans 12_1B.</title>
        <authorList>
            <consortium name="The Broad Institute Genome Sequencing Platform"/>
            <person name="Earl A."/>
            <person name="Ward D."/>
            <person name="Feldgarden M."/>
            <person name="Gevers D."/>
            <person name="Strauss J."/>
            <person name="Ambrose C.E."/>
            <person name="Allen-Vercoe E."/>
            <person name="Walker B."/>
            <person name="Young S.K."/>
            <person name="Zeng Q."/>
            <person name="Gargeya S."/>
            <person name="Fitzgerald M."/>
            <person name="Haas B."/>
            <person name="Abouelleil A."/>
            <person name="Alvarado L."/>
            <person name="Arachchi H.M."/>
            <person name="Berlin A.M."/>
            <person name="Chapman S.B."/>
            <person name="Goldberg J."/>
            <person name="Griggs A."/>
            <person name="Gujja S."/>
            <person name="Hansen M."/>
            <person name="Howarth C."/>
            <person name="Imamovic A."/>
            <person name="Larimer J."/>
            <person name="McCowen C."/>
            <person name="Montmayeur A."/>
            <person name="Murphy C."/>
            <person name="Neiman D."/>
            <person name="Pearson M."/>
            <person name="Priest M."/>
            <person name="Roberts A."/>
            <person name="Saif S."/>
            <person name="Shea T."/>
            <person name="Sisk P."/>
            <person name="Sykes S."/>
            <person name="Wortman J."/>
            <person name="Nusbaum C."/>
            <person name="Birren B."/>
        </authorList>
    </citation>
    <scope>NUCLEOTIDE SEQUENCE [LARGE SCALE GENOMIC DNA]</scope>
    <source>
        <strain evidence="1 2">12_1B</strain>
    </source>
</reference>
<dbReference type="BioCyc" id="FSP457404-HMP:GTSQ-320-MONOMER"/>
<dbReference type="PATRIC" id="fig|457404.5.peg.928"/>
<dbReference type="HOGENOM" id="CLU_2824911_0_0_0"/>
<dbReference type="AlphaFoldDB" id="H1PPH6"/>
<name>H1PPH6_9FUSO</name>